<accession>A0ABR4SMF2</accession>
<sequence>MARRSRSPFAASCAPARRTFWRRVRRRGAHDRAALRLGLIPVREQPLVRRNPVITTAVILARGLGTRMRAEGESTSLSAEQAAAASLGYKALMPIGAHRLIDYSLSALADAGITRAVVVVAPEHEAFSAHVRELAPSRLRIDFAVQDEPLGTANALASAASVVGEESMLMVNGDNLYPREALEAMAKVSGSAIAGFDRASLIENSNIPAERIASFALIRHEGNRLTGMIEKPSQSERAEFGESAPVSMNLFAFEPSIFEACRSIAPSARGEYEIVDAVMALESVQVVPVSGGVLDLSRRDDIADVQARLSHVDVRL</sequence>
<proteinExistence type="predicted"/>
<protein>
    <submittedName>
        <fullName evidence="4">Glucose-1-phosphate thymidylyltransferase</fullName>
    </submittedName>
</protein>
<name>A0ABR4SMF2_9MICO</name>
<evidence type="ECO:0000259" key="3">
    <source>
        <dbReference type="Pfam" id="PF00483"/>
    </source>
</evidence>
<feature type="domain" description="Nucleotidyl transferase" evidence="3">
    <location>
        <begin position="58"/>
        <end position="280"/>
    </location>
</feature>
<dbReference type="Proteomes" id="UP000030182">
    <property type="component" value="Unassembled WGS sequence"/>
</dbReference>
<evidence type="ECO:0000313" key="5">
    <source>
        <dbReference type="Proteomes" id="UP000030182"/>
    </source>
</evidence>
<dbReference type="Gene3D" id="3.90.550.10">
    <property type="entry name" value="Spore Coat Polysaccharide Biosynthesis Protein SpsA, Chain A"/>
    <property type="match status" value="1"/>
</dbReference>
<dbReference type="SUPFAM" id="SSF53448">
    <property type="entry name" value="Nucleotide-diphospho-sugar transferases"/>
    <property type="match status" value="1"/>
</dbReference>
<evidence type="ECO:0000256" key="1">
    <source>
        <dbReference type="ARBA" id="ARBA00022679"/>
    </source>
</evidence>
<gene>
    <name evidence="4" type="ORF">DHOM_00950</name>
</gene>
<evidence type="ECO:0000313" key="4">
    <source>
        <dbReference type="EMBL" id="KDS94380.1"/>
    </source>
</evidence>
<dbReference type="PANTHER" id="PTHR43584">
    <property type="entry name" value="NUCLEOTIDYL TRANSFERASE"/>
    <property type="match status" value="1"/>
</dbReference>
<dbReference type="InterPro" id="IPR005835">
    <property type="entry name" value="NTP_transferase_dom"/>
</dbReference>
<reference evidence="4 5" key="1">
    <citation type="submission" date="2014-01" db="EMBL/GenBank/DDBJ databases">
        <title>Draft genome sequence of the multidrug-resistant clinical isolate Dermabacter hominis 1368.</title>
        <authorList>
            <person name="Albersmeier A."/>
            <person name="Bomholt C."/>
            <person name="Glaub A."/>
            <person name="Ruckert C."/>
            <person name="Soriano F."/>
            <person name="Fernandez-Natal I."/>
            <person name="Tauch A."/>
        </authorList>
    </citation>
    <scope>NUCLEOTIDE SEQUENCE [LARGE SCALE GENOMIC DNA]</scope>
    <source>
        <strain evidence="4 5">1368</strain>
    </source>
</reference>
<keyword evidence="2" id="KW-0548">Nucleotidyltransferase</keyword>
<dbReference type="Pfam" id="PF00483">
    <property type="entry name" value="NTP_transferase"/>
    <property type="match status" value="1"/>
</dbReference>
<keyword evidence="1" id="KW-0808">Transferase</keyword>
<dbReference type="PANTHER" id="PTHR43584:SF8">
    <property type="entry name" value="N-ACETYLMURAMATE ALPHA-1-PHOSPHATE URIDYLYLTRANSFERASE"/>
    <property type="match status" value="1"/>
</dbReference>
<organism evidence="4 5">
    <name type="scientific">Dermabacter hominis 1368</name>
    <dbReference type="NCBI Taxonomy" id="1450519"/>
    <lineage>
        <taxon>Bacteria</taxon>
        <taxon>Bacillati</taxon>
        <taxon>Actinomycetota</taxon>
        <taxon>Actinomycetes</taxon>
        <taxon>Micrococcales</taxon>
        <taxon>Dermabacteraceae</taxon>
        <taxon>Dermabacter</taxon>
    </lineage>
</organism>
<keyword evidence="5" id="KW-1185">Reference proteome</keyword>
<dbReference type="CDD" id="cd04181">
    <property type="entry name" value="NTP_transferase"/>
    <property type="match status" value="1"/>
</dbReference>
<evidence type="ECO:0000256" key="2">
    <source>
        <dbReference type="ARBA" id="ARBA00022695"/>
    </source>
</evidence>
<dbReference type="EMBL" id="JDRS01000001">
    <property type="protein sequence ID" value="KDS94380.1"/>
    <property type="molecule type" value="Genomic_DNA"/>
</dbReference>
<dbReference type="InterPro" id="IPR029044">
    <property type="entry name" value="Nucleotide-diphossugar_trans"/>
</dbReference>
<comment type="caution">
    <text evidence="4">The sequence shown here is derived from an EMBL/GenBank/DDBJ whole genome shotgun (WGS) entry which is preliminary data.</text>
</comment>
<dbReference type="InterPro" id="IPR050065">
    <property type="entry name" value="GlmU-like"/>
</dbReference>